<dbReference type="OrthoDB" id="1266663at2759"/>
<evidence type="ECO:0000256" key="2">
    <source>
        <dbReference type="SAM" id="MobiDB-lite"/>
    </source>
</evidence>
<comment type="caution">
    <text evidence="3">The sequence shown here is derived from an EMBL/GenBank/DDBJ whole genome shotgun (WGS) entry which is preliminary data.</text>
</comment>
<keyword evidence="1" id="KW-0175">Coiled coil</keyword>
<feature type="coiled-coil region" evidence="1">
    <location>
        <begin position="37"/>
        <end position="71"/>
    </location>
</feature>
<dbReference type="AlphaFoldDB" id="A0A8K0GTJ6"/>
<evidence type="ECO:0000313" key="4">
    <source>
        <dbReference type="Proteomes" id="UP000796880"/>
    </source>
</evidence>
<protein>
    <submittedName>
        <fullName evidence="3">Uncharacterized protein</fullName>
    </submittedName>
</protein>
<sequence>MPLPLSFSRAHCLESPSLSSRAQSSAIMDPKYTGDMFKHLEKQNELLEEAKRSMSEELRKLQVEEEMLMRKFYEIMTAHGLIKREEDRGNISDDDARDGGHSTALVCTISNEEQ</sequence>
<dbReference type="PANTHER" id="PTHR37718:SF2">
    <property type="entry name" value="OS03G0205150 PROTEIN"/>
    <property type="match status" value="1"/>
</dbReference>
<proteinExistence type="predicted"/>
<keyword evidence="4" id="KW-1185">Reference proteome</keyword>
<name>A0A8K0GTJ6_9ROSA</name>
<organism evidence="3 4">
    <name type="scientific">Rhamnella rubrinervis</name>
    <dbReference type="NCBI Taxonomy" id="2594499"/>
    <lineage>
        <taxon>Eukaryota</taxon>
        <taxon>Viridiplantae</taxon>
        <taxon>Streptophyta</taxon>
        <taxon>Embryophyta</taxon>
        <taxon>Tracheophyta</taxon>
        <taxon>Spermatophyta</taxon>
        <taxon>Magnoliopsida</taxon>
        <taxon>eudicotyledons</taxon>
        <taxon>Gunneridae</taxon>
        <taxon>Pentapetalae</taxon>
        <taxon>rosids</taxon>
        <taxon>fabids</taxon>
        <taxon>Rosales</taxon>
        <taxon>Rhamnaceae</taxon>
        <taxon>rhamnoid group</taxon>
        <taxon>Rhamneae</taxon>
        <taxon>Rhamnella</taxon>
    </lineage>
</organism>
<evidence type="ECO:0000256" key="1">
    <source>
        <dbReference type="SAM" id="Coils"/>
    </source>
</evidence>
<reference evidence="3" key="1">
    <citation type="submission" date="2020-03" db="EMBL/GenBank/DDBJ databases">
        <title>A high-quality chromosome-level genome assembly of a woody plant with both climbing and erect habits, Rhamnella rubrinervis.</title>
        <authorList>
            <person name="Lu Z."/>
            <person name="Yang Y."/>
            <person name="Zhu X."/>
            <person name="Sun Y."/>
        </authorList>
    </citation>
    <scope>NUCLEOTIDE SEQUENCE</scope>
    <source>
        <strain evidence="3">BYM</strain>
        <tissue evidence="3">Leaf</tissue>
    </source>
</reference>
<dbReference type="EMBL" id="VOIH02000008">
    <property type="protein sequence ID" value="KAF3440832.1"/>
    <property type="molecule type" value="Genomic_DNA"/>
</dbReference>
<gene>
    <name evidence="3" type="ORF">FNV43_RR19118</name>
</gene>
<feature type="region of interest" description="Disordered" evidence="2">
    <location>
        <begin position="86"/>
        <end position="114"/>
    </location>
</feature>
<dbReference type="Proteomes" id="UP000796880">
    <property type="component" value="Unassembled WGS sequence"/>
</dbReference>
<evidence type="ECO:0000313" key="3">
    <source>
        <dbReference type="EMBL" id="KAF3440832.1"/>
    </source>
</evidence>
<dbReference type="PANTHER" id="PTHR37718">
    <property type="entry name" value="BNAC03G61340D PROTEIN"/>
    <property type="match status" value="1"/>
</dbReference>
<accession>A0A8K0GTJ6</accession>